<comment type="caution">
    <text evidence="1">The sequence shown here is derived from an EMBL/GenBank/DDBJ whole genome shotgun (WGS) entry which is preliminary data.</text>
</comment>
<gene>
    <name evidence="1" type="ORF">GCM10007927_19780</name>
</gene>
<dbReference type="EMBL" id="BSNL01000001">
    <property type="protein sequence ID" value="GLQ27175.1"/>
    <property type="molecule type" value="Genomic_DNA"/>
</dbReference>
<keyword evidence="2" id="KW-1185">Reference proteome</keyword>
<reference evidence="1" key="2">
    <citation type="submission" date="2023-01" db="EMBL/GenBank/DDBJ databases">
        <title>Draft genome sequence of Sulfitobacter pacificus strain NBRC 109915.</title>
        <authorList>
            <person name="Sun Q."/>
            <person name="Mori K."/>
        </authorList>
    </citation>
    <scope>NUCLEOTIDE SEQUENCE</scope>
    <source>
        <strain evidence="1">NBRC 109915</strain>
    </source>
</reference>
<organism evidence="1 2">
    <name type="scientific">Sulfitobacter pacificus</name>
    <dbReference type="NCBI Taxonomy" id="1499314"/>
    <lineage>
        <taxon>Bacteria</taxon>
        <taxon>Pseudomonadati</taxon>
        <taxon>Pseudomonadota</taxon>
        <taxon>Alphaproteobacteria</taxon>
        <taxon>Rhodobacterales</taxon>
        <taxon>Roseobacteraceae</taxon>
        <taxon>Sulfitobacter</taxon>
    </lineage>
</organism>
<proteinExistence type="predicted"/>
<evidence type="ECO:0000313" key="2">
    <source>
        <dbReference type="Proteomes" id="UP001161388"/>
    </source>
</evidence>
<dbReference type="Proteomes" id="UP001161388">
    <property type="component" value="Unassembled WGS sequence"/>
</dbReference>
<sequence>MPALKTRNDIGPFRQPVDNFAFSFVAPLGPDNNDIGHNALSFADYRARHSGPNRAVKQQNAPLPLFLALYTVCTLHTRKQ</sequence>
<protein>
    <submittedName>
        <fullName evidence="1">Uncharacterized protein</fullName>
    </submittedName>
</protein>
<accession>A0ABQ5VJ71</accession>
<evidence type="ECO:0000313" key="1">
    <source>
        <dbReference type="EMBL" id="GLQ27175.1"/>
    </source>
</evidence>
<reference evidence="1" key="1">
    <citation type="journal article" date="2014" name="Int. J. Syst. Evol. Microbiol.">
        <title>Complete genome of a new Firmicutes species belonging to the dominant human colonic microbiota ('Ruminococcus bicirculans') reveals two chromosomes and a selective capacity to utilize plant glucans.</title>
        <authorList>
            <consortium name="NISC Comparative Sequencing Program"/>
            <person name="Wegmann U."/>
            <person name="Louis P."/>
            <person name="Goesmann A."/>
            <person name="Henrissat B."/>
            <person name="Duncan S.H."/>
            <person name="Flint H.J."/>
        </authorList>
    </citation>
    <scope>NUCLEOTIDE SEQUENCE</scope>
    <source>
        <strain evidence="1">NBRC 109915</strain>
    </source>
</reference>
<name>A0ABQ5VJ71_9RHOB</name>